<evidence type="ECO:0000256" key="8">
    <source>
        <dbReference type="ARBA" id="ARBA00023157"/>
    </source>
</evidence>
<feature type="chain" id="PRO_5002311432" description="Cysteine-rich receptor-like protein kinase 10" evidence="12">
    <location>
        <begin position="24"/>
        <end position="641"/>
    </location>
</feature>
<evidence type="ECO:0000259" key="13">
    <source>
        <dbReference type="PROSITE" id="PS50011"/>
    </source>
</evidence>
<evidence type="ECO:0000256" key="2">
    <source>
        <dbReference type="ARBA" id="ARBA00022527"/>
    </source>
</evidence>
<dbReference type="CDD" id="cd14066">
    <property type="entry name" value="STKc_IRAK"/>
    <property type="match status" value="1"/>
</dbReference>
<dbReference type="FunFam" id="3.30.200.20:FF:000177">
    <property type="entry name" value="Cysteine-rich receptor-like protein kinase 2"/>
    <property type="match status" value="1"/>
</dbReference>
<feature type="domain" description="Protein kinase" evidence="13">
    <location>
        <begin position="339"/>
        <end position="616"/>
    </location>
</feature>
<comment type="function">
    <text evidence="1">Exerts antifungal activity through its carbohydrate-binding specificity.</text>
</comment>
<evidence type="ECO:0000256" key="12">
    <source>
        <dbReference type="SAM" id="SignalP"/>
    </source>
</evidence>
<sequence length="641" mass="70979">MQSRWCWCYAGLTLLLLFGVGMSDLRAYKCMNDTTYAPGSSFSQDLKRVLQDLVHSRNITAHGFNTYSYGEVNGLVQCREDLVPAECSNCLGEARFSVQQMCGNATGGLLWLDRCFLRYSNRSSFSQLDAHVLSIPDNPQRVTNDPDGFRNRVADLLRYLSRVACDPARKGFAAGFTRDSSKQDIYGLVQCLRDLSAAQCTTCLSIGFYHLYRCCSQKQGAEALLGSCTLRFETYPFFNLSAASPFALTSTTSSASKNSSRRVPILVATIGSGLLAVAVCVCFFLFLLRNKVDPARALTLSLREVGRSGRPVDVSRSGSLLNPQMIFSLETLIEATANFHEDNKLGEGGFGPVYKGNTSDGTEIAVKKLSLSSVQGTTEFMNEVKIVAKIQHRNLVKLLGCCAEGPERLLVYEYLPNKSLDTFLFDPERRKVLDWQKRYNIVIGIARGLLYLHEDSQVRIIHRDIKASNILLDGKLNPKIADFGLARLFANDETHVHTRIAGTYGYIAPEYAMGGQLSVKADVYSFGVVLLEIVSGRRNREINLPQESQSLLEWAWRLYERGDIVEMIDPIVKASGSREQAMRFVHIGLLCMQSEAALRPPISEVIVMISSNSMALANPTKPAYVSISFSDYSPGKCGASQ</sequence>
<evidence type="ECO:0000256" key="6">
    <source>
        <dbReference type="ARBA" id="ARBA00022777"/>
    </source>
</evidence>
<keyword evidence="3" id="KW-0808">Transferase</keyword>
<evidence type="ECO:0000256" key="10">
    <source>
        <dbReference type="ARBA" id="ARBA00023180"/>
    </source>
</evidence>
<dbReference type="InterPro" id="IPR000719">
    <property type="entry name" value="Prot_kinase_dom"/>
</dbReference>
<evidence type="ECO:0000256" key="3">
    <source>
        <dbReference type="ARBA" id="ARBA00022679"/>
    </source>
</evidence>
<dbReference type="InterPro" id="IPR008271">
    <property type="entry name" value="Ser/Thr_kinase_AS"/>
</dbReference>
<dbReference type="InterPro" id="IPR038408">
    <property type="entry name" value="GNK2_sf"/>
</dbReference>
<name>A0A0D6QSA2_ARACU</name>
<keyword evidence="8" id="KW-1015">Disulfide bond</keyword>
<dbReference type="Pfam" id="PF07714">
    <property type="entry name" value="PK_Tyr_Ser-Thr"/>
    <property type="match status" value="1"/>
</dbReference>
<feature type="signal peptide" evidence="12">
    <location>
        <begin position="1"/>
        <end position="23"/>
    </location>
</feature>
<evidence type="ECO:0000256" key="1">
    <source>
        <dbReference type="ARBA" id="ARBA00002571"/>
    </source>
</evidence>
<dbReference type="Pfam" id="PF01657">
    <property type="entry name" value="Stress-antifung"/>
    <property type="match status" value="2"/>
</dbReference>
<keyword evidence="11" id="KW-0812">Transmembrane</keyword>
<proteinExistence type="predicted"/>
<evidence type="ECO:0000313" key="15">
    <source>
        <dbReference type="EMBL" id="JAG93231.1"/>
    </source>
</evidence>
<dbReference type="InterPro" id="IPR011009">
    <property type="entry name" value="Kinase-like_dom_sf"/>
</dbReference>
<evidence type="ECO:0000256" key="4">
    <source>
        <dbReference type="ARBA" id="ARBA00022729"/>
    </source>
</evidence>
<dbReference type="InterPro" id="IPR001245">
    <property type="entry name" value="Ser-Thr/Tyr_kinase_cat_dom"/>
</dbReference>
<keyword evidence="11" id="KW-0472">Membrane</keyword>
<keyword evidence="11" id="KW-1133">Transmembrane helix</keyword>
<dbReference type="Gene3D" id="1.10.510.10">
    <property type="entry name" value="Transferase(Phosphotransferase) domain 1"/>
    <property type="match status" value="1"/>
</dbReference>
<reference evidence="15" key="1">
    <citation type="submission" date="2015-03" db="EMBL/GenBank/DDBJ databases">
        <title>A transcriptome of Araucaria cunninghamii, an australian fine timber species.</title>
        <authorList>
            <person name="Jing Yi C.J.Y."/>
            <person name="Yin San L.Y.S."/>
            <person name="Abdul Karim S.S."/>
            <person name="Wan Azmi N.N."/>
            <person name="Hercus R.R."/>
            <person name="Croft L.L."/>
        </authorList>
    </citation>
    <scope>NUCLEOTIDE SEQUENCE</scope>
    <source>
        <strain evidence="15">MI0301</strain>
        <tissue evidence="15">Leaf</tissue>
    </source>
</reference>
<dbReference type="SUPFAM" id="SSF56112">
    <property type="entry name" value="Protein kinase-like (PK-like)"/>
    <property type="match status" value="1"/>
</dbReference>
<protein>
    <recommendedName>
        <fullName evidence="16">Cysteine-rich receptor-like protein kinase 10</fullName>
    </recommendedName>
</protein>
<dbReference type="FunFam" id="1.10.510.10:FF:000060">
    <property type="entry name" value="G-type lectin S-receptor-like serine/threonine-protein kinase"/>
    <property type="match status" value="1"/>
</dbReference>
<keyword evidence="4 12" id="KW-0732">Signal</keyword>
<dbReference type="GO" id="GO:0004674">
    <property type="term" value="F:protein serine/threonine kinase activity"/>
    <property type="evidence" value="ECO:0007669"/>
    <property type="project" value="UniProtKB-KW"/>
</dbReference>
<dbReference type="SMART" id="SM00220">
    <property type="entry name" value="S_TKc"/>
    <property type="match status" value="1"/>
</dbReference>
<evidence type="ECO:0000259" key="14">
    <source>
        <dbReference type="PROSITE" id="PS51473"/>
    </source>
</evidence>
<feature type="domain" description="Gnk2-homologous" evidence="14">
    <location>
        <begin position="24"/>
        <end position="124"/>
    </location>
</feature>
<dbReference type="InterPro" id="IPR052059">
    <property type="entry name" value="CR_Ser/Thr_kinase"/>
</dbReference>
<dbReference type="PROSITE" id="PS00108">
    <property type="entry name" value="PROTEIN_KINASE_ST"/>
    <property type="match status" value="1"/>
</dbReference>
<keyword evidence="9" id="KW-0675">Receptor</keyword>
<evidence type="ECO:0000256" key="5">
    <source>
        <dbReference type="ARBA" id="ARBA00022741"/>
    </source>
</evidence>
<dbReference type="CDD" id="cd23509">
    <property type="entry name" value="Gnk2-like"/>
    <property type="match status" value="2"/>
</dbReference>
<dbReference type="AlphaFoldDB" id="A0A0D6QSA2"/>
<dbReference type="PROSITE" id="PS50011">
    <property type="entry name" value="PROTEIN_KINASE_DOM"/>
    <property type="match status" value="1"/>
</dbReference>
<evidence type="ECO:0000256" key="11">
    <source>
        <dbReference type="SAM" id="Phobius"/>
    </source>
</evidence>
<keyword evidence="10" id="KW-0325">Glycoprotein</keyword>
<dbReference type="GO" id="GO:0005524">
    <property type="term" value="F:ATP binding"/>
    <property type="evidence" value="ECO:0007669"/>
    <property type="project" value="UniProtKB-KW"/>
</dbReference>
<feature type="transmembrane region" description="Helical" evidence="11">
    <location>
        <begin position="265"/>
        <end position="288"/>
    </location>
</feature>
<evidence type="ECO:0000256" key="7">
    <source>
        <dbReference type="ARBA" id="ARBA00022840"/>
    </source>
</evidence>
<feature type="domain" description="Gnk2-homologous" evidence="14">
    <location>
        <begin position="130"/>
        <end position="237"/>
    </location>
</feature>
<dbReference type="Gene3D" id="3.30.430.20">
    <property type="entry name" value="Gnk2 domain, C-X8-C-X2-C motif"/>
    <property type="match status" value="2"/>
</dbReference>
<accession>A0A0D6QSA2</accession>
<evidence type="ECO:0008006" key="16">
    <source>
        <dbReference type="Google" id="ProtNLM"/>
    </source>
</evidence>
<keyword evidence="6" id="KW-0418">Kinase</keyword>
<dbReference type="EMBL" id="GCKF01047502">
    <property type="protein sequence ID" value="JAG93231.1"/>
    <property type="molecule type" value="Transcribed_RNA"/>
</dbReference>
<keyword evidence="2" id="KW-0723">Serine/threonine-protein kinase</keyword>
<keyword evidence="5" id="KW-0547">Nucleotide-binding</keyword>
<dbReference type="Gene3D" id="3.30.200.20">
    <property type="entry name" value="Phosphorylase Kinase, domain 1"/>
    <property type="match status" value="1"/>
</dbReference>
<dbReference type="PROSITE" id="PS51473">
    <property type="entry name" value="GNK2"/>
    <property type="match status" value="2"/>
</dbReference>
<evidence type="ECO:0000256" key="9">
    <source>
        <dbReference type="ARBA" id="ARBA00023170"/>
    </source>
</evidence>
<organism evidence="15">
    <name type="scientific">Araucaria cunninghamii</name>
    <name type="common">Hoop pine</name>
    <name type="synonym">Moreton Bay pine</name>
    <dbReference type="NCBI Taxonomy" id="56994"/>
    <lineage>
        <taxon>Eukaryota</taxon>
        <taxon>Viridiplantae</taxon>
        <taxon>Streptophyta</taxon>
        <taxon>Embryophyta</taxon>
        <taxon>Tracheophyta</taxon>
        <taxon>Spermatophyta</taxon>
        <taxon>Pinopsida</taxon>
        <taxon>Pinidae</taxon>
        <taxon>Conifers II</taxon>
        <taxon>Araucariales</taxon>
        <taxon>Araucariaceae</taxon>
        <taxon>Araucaria</taxon>
    </lineage>
</organism>
<keyword evidence="7" id="KW-0067">ATP-binding</keyword>
<dbReference type="InterPro" id="IPR002902">
    <property type="entry name" value="GNK2"/>
</dbReference>
<dbReference type="PANTHER" id="PTHR47973">
    <property type="entry name" value="CYSTEINE-RICH RECEPTOR-LIKE PROTEIN KINASE 3"/>
    <property type="match status" value="1"/>
</dbReference>